<organism evidence="6 7">
    <name type="scientific">Trichloromonas acetexigens</name>
    <dbReference type="NCBI Taxonomy" id="38815"/>
    <lineage>
        <taxon>Bacteria</taxon>
        <taxon>Pseudomonadati</taxon>
        <taxon>Thermodesulfobacteriota</taxon>
        <taxon>Desulfuromonadia</taxon>
        <taxon>Desulfuromonadales</taxon>
        <taxon>Trichloromonadaceae</taxon>
        <taxon>Trichloromonas</taxon>
    </lineage>
</organism>
<dbReference type="Pfam" id="PF13442">
    <property type="entry name" value="Cytochrome_CBB3"/>
    <property type="match status" value="1"/>
</dbReference>
<keyword evidence="7" id="KW-1185">Reference proteome</keyword>
<dbReference type="OrthoDB" id="9811281at2"/>
<dbReference type="EMBL" id="VJVV01000006">
    <property type="protein sequence ID" value="TRO81229.1"/>
    <property type="molecule type" value="Genomic_DNA"/>
</dbReference>
<dbReference type="PANTHER" id="PTHR33751">
    <property type="entry name" value="CBB3-TYPE CYTOCHROME C OXIDASE SUBUNIT FIXP"/>
    <property type="match status" value="1"/>
</dbReference>
<sequence length="143" mass="15679">MFRLFLRVFLMLFNGRTLLTIISPALLLGLLLGCDQDSRRNVTQQPPPPATAAPAGSTDLELFREGAVLFSDLCTSCHGSGGNGRGSRRGPSLQRSELTYGNSREEIIESIRKGRPGGMPSYGHVFDDRQLEALSRYIISLKP</sequence>
<keyword evidence="1 4" id="KW-0349">Heme</keyword>
<dbReference type="InterPro" id="IPR050597">
    <property type="entry name" value="Cytochrome_c_Oxidase_Subunit"/>
</dbReference>
<evidence type="ECO:0000259" key="5">
    <source>
        <dbReference type="PROSITE" id="PS51007"/>
    </source>
</evidence>
<evidence type="ECO:0000256" key="4">
    <source>
        <dbReference type="PROSITE-ProRule" id="PRU00433"/>
    </source>
</evidence>
<dbReference type="InterPro" id="IPR009056">
    <property type="entry name" value="Cyt_c-like_dom"/>
</dbReference>
<dbReference type="GO" id="GO:0009055">
    <property type="term" value="F:electron transfer activity"/>
    <property type="evidence" value="ECO:0007669"/>
    <property type="project" value="InterPro"/>
</dbReference>
<proteinExistence type="predicted"/>
<evidence type="ECO:0000313" key="6">
    <source>
        <dbReference type="EMBL" id="TRO81229.1"/>
    </source>
</evidence>
<dbReference type="Gene3D" id="1.10.760.10">
    <property type="entry name" value="Cytochrome c-like domain"/>
    <property type="match status" value="1"/>
</dbReference>
<gene>
    <name evidence="6" type="ORF">FL622_09995</name>
</gene>
<dbReference type="PROSITE" id="PS51257">
    <property type="entry name" value="PROKAR_LIPOPROTEIN"/>
    <property type="match status" value="1"/>
</dbReference>
<dbReference type="GO" id="GO:0046872">
    <property type="term" value="F:metal ion binding"/>
    <property type="evidence" value="ECO:0007669"/>
    <property type="project" value="UniProtKB-KW"/>
</dbReference>
<protein>
    <submittedName>
        <fullName evidence="6">C-type cytochrome</fullName>
    </submittedName>
</protein>
<comment type="caution">
    <text evidence="6">The sequence shown here is derived from an EMBL/GenBank/DDBJ whole genome shotgun (WGS) entry which is preliminary data.</text>
</comment>
<dbReference type="RefSeq" id="WP_092057959.1">
    <property type="nucleotide sequence ID" value="NZ_FOJJ01000038.1"/>
</dbReference>
<evidence type="ECO:0000313" key="7">
    <source>
        <dbReference type="Proteomes" id="UP000317155"/>
    </source>
</evidence>
<keyword evidence="2 4" id="KW-0479">Metal-binding</keyword>
<reference evidence="6 7" key="1">
    <citation type="submission" date="2019-07" db="EMBL/GenBank/DDBJ databases">
        <title>Insights of Desulfuromonas acetexigens electromicrobiology.</title>
        <authorList>
            <person name="Katuri K."/>
            <person name="Sapireddy V."/>
            <person name="Shaw D.R."/>
            <person name="Saikaly P."/>
        </authorList>
    </citation>
    <scope>NUCLEOTIDE SEQUENCE [LARGE SCALE GENOMIC DNA]</scope>
    <source>
        <strain evidence="6 7">2873</strain>
    </source>
</reference>
<evidence type="ECO:0000256" key="3">
    <source>
        <dbReference type="ARBA" id="ARBA00023004"/>
    </source>
</evidence>
<feature type="domain" description="Cytochrome c" evidence="5">
    <location>
        <begin position="61"/>
        <end position="142"/>
    </location>
</feature>
<dbReference type="PROSITE" id="PS51007">
    <property type="entry name" value="CYTC"/>
    <property type="match status" value="1"/>
</dbReference>
<evidence type="ECO:0000256" key="1">
    <source>
        <dbReference type="ARBA" id="ARBA00022617"/>
    </source>
</evidence>
<keyword evidence="3 4" id="KW-0408">Iron</keyword>
<dbReference type="GO" id="GO:0020037">
    <property type="term" value="F:heme binding"/>
    <property type="evidence" value="ECO:0007669"/>
    <property type="project" value="InterPro"/>
</dbReference>
<evidence type="ECO:0000256" key="2">
    <source>
        <dbReference type="ARBA" id="ARBA00022723"/>
    </source>
</evidence>
<dbReference type="AlphaFoldDB" id="A0A550JDF6"/>
<name>A0A550JDF6_9BACT</name>
<accession>A0A550JDF6</accession>
<dbReference type="InterPro" id="IPR036909">
    <property type="entry name" value="Cyt_c-like_dom_sf"/>
</dbReference>
<dbReference type="PANTHER" id="PTHR33751:SF1">
    <property type="entry name" value="CBB3-TYPE CYTOCHROME C OXIDASE SUBUNIT FIXP"/>
    <property type="match status" value="1"/>
</dbReference>
<dbReference type="Proteomes" id="UP000317155">
    <property type="component" value="Unassembled WGS sequence"/>
</dbReference>
<dbReference type="SUPFAM" id="SSF46626">
    <property type="entry name" value="Cytochrome c"/>
    <property type="match status" value="1"/>
</dbReference>